<evidence type="ECO:0000256" key="1">
    <source>
        <dbReference type="ARBA" id="ARBA00006583"/>
    </source>
</evidence>
<dbReference type="Gene3D" id="3.30.300.180">
    <property type="match status" value="1"/>
</dbReference>
<keyword evidence="6 8" id="KW-0446">Lipid-binding</keyword>
<evidence type="ECO:0000256" key="5">
    <source>
        <dbReference type="ARBA" id="ARBA00022840"/>
    </source>
</evidence>
<dbReference type="CDD" id="cd06571">
    <property type="entry name" value="Bac_DnaA_C"/>
    <property type="match status" value="1"/>
</dbReference>
<evidence type="ECO:0000256" key="9">
    <source>
        <dbReference type="NCBIfam" id="TIGR00362"/>
    </source>
</evidence>
<dbReference type="Gene3D" id="3.40.50.300">
    <property type="entry name" value="P-loop containing nucleotide triphosphate hydrolases"/>
    <property type="match status" value="1"/>
</dbReference>
<dbReference type="Proteomes" id="UP000231407">
    <property type="component" value="Unassembled WGS sequence"/>
</dbReference>
<feature type="binding site" evidence="8">
    <location>
        <position position="154"/>
    </location>
    <ligand>
        <name>ATP</name>
        <dbReference type="ChEBI" id="CHEBI:30616"/>
    </ligand>
</feature>
<dbReference type="GO" id="GO:0003688">
    <property type="term" value="F:DNA replication origin binding"/>
    <property type="evidence" value="ECO:0007669"/>
    <property type="project" value="UniProtKB-UniRule"/>
</dbReference>
<keyword evidence="5 8" id="KW-0067">ATP-binding</keyword>
<name>A0A2M7ASH3_9BACT</name>
<dbReference type="InterPro" id="IPR020591">
    <property type="entry name" value="Chromosome_initiator_DnaA-like"/>
</dbReference>
<evidence type="ECO:0000256" key="6">
    <source>
        <dbReference type="ARBA" id="ARBA00023121"/>
    </source>
</evidence>
<keyword evidence="3 8" id="KW-0235">DNA replication</keyword>
<dbReference type="PANTHER" id="PTHR30050:SF2">
    <property type="entry name" value="CHROMOSOMAL REPLICATION INITIATOR PROTEIN DNAA"/>
    <property type="match status" value="1"/>
</dbReference>
<sequence>MDLIQLWKKVQEELKIDLSTGVYKVYIEPTRLLSLENHTATIGCNYSTIADKNKKDYYQHFKTALDRHTQAQNTLVFEVKTTTSDSAVDSTPLFSYQKNSSPTLSALRSGLHPKYTFDHLVVGNSNNFAYAAAQGIVKNPGLSYNPFYIWGGVGVGKTHLMQAIGHELLKNNPDLKVRYFPAETFGNELISSLKSKNISSFKDKYRSLDCILVDDIQFIAGKDYTQEEFFHTFNALHMTGKQVVLTSDRRPDEIKGLEDRLISRFMGGLTVDIQAPDYEMRSAIIQQKAAEKGIIIDSDATAYLADKLLSNTRDIEGKVQEVAVKALSQHLSVVGLNFIETMFSRSSQNGTQISTDKLNPRHLISICAHHFDLKTTDLCGSSRQKDLVTARHITAYLLLTESKLPLEEVGRLLGGRDHTSIMHARDKVTKDFNTNPQTRSLINRIIDSL</sequence>
<dbReference type="GO" id="GO:0005524">
    <property type="term" value="F:ATP binding"/>
    <property type="evidence" value="ECO:0007669"/>
    <property type="project" value="UniProtKB-UniRule"/>
</dbReference>
<dbReference type="Pfam" id="PF00308">
    <property type="entry name" value="Bac_DnaA"/>
    <property type="match status" value="1"/>
</dbReference>
<evidence type="ECO:0000256" key="2">
    <source>
        <dbReference type="ARBA" id="ARBA00022490"/>
    </source>
</evidence>
<feature type="region of interest" description="Domain I, interacts with DnaA modulators" evidence="8">
    <location>
        <begin position="1"/>
        <end position="86"/>
    </location>
</feature>
<dbReference type="InterPro" id="IPR010921">
    <property type="entry name" value="Trp_repressor/repl_initiator"/>
</dbReference>
<dbReference type="GO" id="GO:0005737">
    <property type="term" value="C:cytoplasm"/>
    <property type="evidence" value="ECO:0007669"/>
    <property type="project" value="UniProtKB-SubCell"/>
</dbReference>
<dbReference type="AlphaFoldDB" id="A0A2M7ASH3"/>
<evidence type="ECO:0000256" key="7">
    <source>
        <dbReference type="ARBA" id="ARBA00023125"/>
    </source>
</evidence>
<dbReference type="PANTHER" id="PTHR30050">
    <property type="entry name" value="CHROMOSOMAL REPLICATION INITIATOR PROTEIN DNAA"/>
    <property type="match status" value="1"/>
</dbReference>
<evidence type="ECO:0000256" key="10">
    <source>
        <dbReference type="RuleBase" id="RU000577"/>
    </source>
</evidence>
<evidence type="ECO:0000259" key="13">
    <source>
        <dbReference type="SMART" id="SM00760"/>
    </source>
</evidence>
<dbReference type="SUPFAM" id="SSF52540">
    <property type="entry name" value="P-loop containing nucleoside triphosphate hydrolases"/>
    <property type="match status" value="1"/>
</dbReference>
<feature type="binding site" evidence="8">
    <location>
        <position position="156"/>
    </location>
    <ligand>
        <name>ATP</name>
        <dbReference type="ChEBI" id="CHEBI:30616"/>
    </ligand>
</feature>
<dbReference type="SMART" id="SM00382">
    <property type="entry name" value="AAA"/>
    <property type="match status" value="1"/>
</dbReference>
<feature type="domain" description="AAA+ ATPase" evidence="12">
    <location>
        <begin position="143"/>
        <end position="277"/>
    </location>
</feature>
<dbReference type="CDD" id="cd00009">
    <property type="entry name" value="AAA"/>
    <property type="match status" value="1"/>
</dbReference>
<organism evidence="14 15">
    <name type="scientific">Candidatus Shapirobacteria bacterium CG06_land_8_20_14_3_00_40_12</name>
    <dbReference type="NCBI Taxonomy" id="1974881"/>
    <lineage>
        <taxon>Bacteria</taxon>
        <taxon>Candidatus Shapironibacteriota</taxon>
    </lineage>
</organism>
<evidence type="ECO:0000313" key="15">
    <source>
        <dbReference type="Proteomes" id="UP000231407"/>
    </source>
</evidence>
<dbReference type="InterPro" id="IPR027417">
    <property type="entry name" value="P-loop_NTPase"/>
</dbReference>
<keyword evidence="4 8" id="KW-0547">Nucleotide-binding</keyword>
<comment type="caution">
    <text evidence="8">Lacks conserved residue(s) required for the propagation of feature annotation.</text>
</comment>
<evidence type="ECO:0000259" key="12">
    <source>
        <dbReference type="SMART" id="SM00382"/>
    </source>
</evidence>
<comment type="subunit">
    <text evidence="8">Oligomerizes as a right-handed, spiral filament on DNA at oriC.</text>
</comment>
<dbReference type="InterPro" id="IPR013159">
    <property type="entry name" value="DnaA_C"/>
</dbReference>
<gene>
    <name evidence="8 14" type="primary">dnaA</name>
    <name evidence="14" type="ORF">COS78_01720</name>
</gene>
<dbReference type="Gene3D" id="1.10.1750.10">
    <property type="match status" value="1"/>
</dbReference>
<feature type="domain" description="Chromosomal replication initiator DnaA C-terminal" evidence="13">
    <location>
        <begin position="359"/>
        <end position="428"/>
    </location>
</feature>
<evidence type="ECO:0000256" key="8">
    <source>
        <dbReference type="HAMAP-Rule" id="MF_00377"/>
    </source>
</evidence>
<dbReference type="InterPro" id="IPR003593">
    <property type="entry name" value="AAA+_ATPase"/>
</dbReference>
<evidence type="ECO:0000256" key="3">
    <source>
        <dbReference type="ARBA" id="ARBA00022705"/>
    </source>
</evidence>
<feature type="region of interest" description="Domain IV, binds dsDNA" evidence="8">
    <location>
        <begin position="327"/>
        <end position="449"/>
    </location>
</feature>
<feature type="binding site" evidence="8">
    <location>
        <position position="158"/>
    </location>
    <ligand>
        <name>ATP</name>
        <dbReference type="ChEBI" id="CHEBI:30616"/>
    </ligand>
</feature>
<comment type="similarity">
    <text evidence="1 8 11">Belongs to the DnaA family.</text>
</comment>
<dbReference type="Pfam" id="PF08299">
    <property type="entry name" value="Bac_DnaA_C"/>
    <property type="match status" value="1"/>
</dbReference>
<comment type="subcellular location">
    <subcellularLocation>
        <location evidence="8">Cytoplasm</location>
    </subcellularLocation>
</comment>
<dbReference type="NCBIfam" id="TIGR00362">
    <property type="entry name" value="DnaA"/>
    <property type="match status" value="1"/>
</dbReference>
<accession>A0A2M7ASH3</accession>
<reference evidence="15" key="1">
    <citation type="submission" date="2017-09" db="EMBL/GenBank/DDBJ databases">
        <title>Depth-based differentiation of microbial function through sediment-hosted aquifers and enrichment of novel symbionts in the deep terrestrial subsurface.</title>
        <authorList>
            <person name="Probst A.J."/>
            <person name="Ladd B."/>
            <person name="Jarett J.K."/>
            <person name="Geller-Mcgrath D.E."/>
            <person name="Sieber C.M.K."/>
            <person name="Emerson J.B."/>
            <person name="Anantharaman K."/>
            <person name="Thomas B.C."/>
            <person name="Malmstrom R."/>
            <person name="Stieglmeier M."/>
            <person name="Klingl A."/>
            <person name="Woyke T."/>
            <person name="Ryan C.M."/>
            <person name="Banfield J.F."/>
        </authorList>
    </citation>
    <scope>NUCLEOTIDE SEQUENCE [LARGE SCALE GENOMIC DNA]</scope>
</reference>
<dbReference type="FunFam" id="3.40.50.300:FF:000668">
    <property type="entry name" value="Chromosomal replication initiator protein DnaA"/>
    <property type="match status" value="1"/>
</dbReference>
<dbReference type="SMART" id="SM00760">
    <property type="entry name" value="Bac_DnaA_C"/>
    <property type="match status" value="1"/>
</dbReference>
<dbReference type="EMBL" id="PEWA01000020">
    <property type="protein sequence ID" value="PIU73560.1"/>
    <property type="molecule type" value="Genomic_DNA"/>
</dbReference>
<dbReference type="GO" id="GO:0008289">
    <property type="term" value="F:lipid binding"/>
    <property type="evidence" value="ECO:0007669"/>
    <property type="project" value="UniProtKB-KW"/>
</dbReference>
<dbReference type="GO" id="GO:0006275">
    <property type="term" value="P:regulation of DNA replication"/>
    <property type="evidence" value="ECO:0007669"/>
    <property type="project" value="UniProtKB-UniRule"/>
</dbReference>
<dbReference type="InterPro" id="IPR001957">
    <property type="entry name" value="Chromosome_initiator_DnaA"/>
</dbReference>
<dbReference type="PRINTS" id="PR00051">
    <property type="entry name" value="DNAA"/>
</dbReference>
<dbReference type="InterPro" id="IPR038454">
    <property type="entry name" value="DnaA_N_sf"/>
</dbReference>
<comment type="function">
    <text evidence="8 10">Plays an essential role in the initiation and regulation of chromosomal replication. ATP-DnaA binds to the origin of replication (oriC) to initiate formation of the DNA replication initiation complex once per cell cycle. Binds the DnaA box (a 9 base pair repeat at the origin) and separates the double-stranded (ds)DNA. Forms a right-handed helical filament on oriC DNA; dsDNA binds to the exterior of the filament while single-stranded (ss)DNA is stabiized in the filament's interior. The ATP-DnaA-oriC complex binds and stabilizes one strand of the AT-rich DNA unwinding element (DUE), permitting loading of DNA polymerase. After initiation quickly degrades to an ADP-DnaA complex that is not apt for DNA replication. Binds acidic phospholipids.</text>
</comment>
<proteinExistence type="inferred from homology"/>
<comment type="caution">
    <text evidence="14">The sequence shown here is derived from an EMBL/GenBank/DDBJ whole genome shotgun (WGS) entry which is preliminary data.</text>
</comment>
<feature type="binding site" evidence="8">
    <location>
        <position position="157"/>
    </location>
    <ligand>
        <name>ATP</name>
        <dbReference type="ChEBI" id="CHEBI:30616"/>
    </ligand>
</feature>
<comment type="domain">
    <text evidence="8">Domain I is involved in oligomerization and binding regulators, domain II is flexibile and of varying length in different bacteria, domain III forms the AAA+ region, while domain IV binds dsDNA.</text>
</comment>
<dbReference type="InterPro" id="IPR013317">
    <property type="entry name" value="DnaA_dom"/>
</dbReference>
<dbReference type="GO" id="GO:0006270">
    <property type="term" value="P:DNA replication initiation"/>
    <property type="evidence" value="ECO:0007669"/>
    <property type="project" value="UniProtKB-UniRule"/>
</dbReference>
<evidence type="ECO:0000256" key="11">
    <source>
        <dbReference type="RuleBase" id="RU004227"/>
    </source>
</evidence>
<keyword evidence="7 8" id="KW-0238">DNA-binding</keyword>
<dbReference type="GO" id="GO:0005886">
    <property type="term" value="C:plasma membrane"/>
    <property type="evidence" value="ECO:0007669"/>
    <property type="project" value="TreeGrafter"/>
</dbReference>
<keyword evidence="2 8" id="KW-0963">Cytoplasm</keyword>
<evidence type="ECO:0000256" key="4">
    <source>
        <dbReference type="ARBA" id="ARBA00022741"/>
    </source>
</evidence>
<protein>
    <recommendedName>
        <fullName evidence="8 9">Chromosomal replication initiator protein DnaA</fullName>
    </recommendedName>
</protein>
<dbReference type="HAMAP" id="MF_00377">
    <property type="entry name" value="DnaA_bact"/>
    <property type="match status" value="1"/>
</dbReference>
<dbReference type="SUPFAM" id="SSF48295">
    <property type="entry name" value="TrpR-like"/>
    <property type="match status" value="1"/>
</dbReference>
<dbReference type="Gene3D" id="1.10.8.60">
    <property type="match status" value="1"/>
</dbReference>
<feature type="region of interest" description="Domain III, AAA+ region" evidence="8">
    <location>
        <begin position="110"/>
        <end position="326"/>
    </location>
</feature>
<evidence type="ECO:0000313" key="14">
    <source>
        <dbReference type="EMBL" id="PIU73560.1"/>
    </source>
</evidence>